<dbReference type="PROSITE" id="PS51257">
    <property type="entry name" value="PROKAR_LIPOPROTEIN"/>
    <property type="match status" value="1"/>
</dbReference>
<proteinExistence type="predicted"/>
<name>A0A2S0RFR8_9FLAO</name>
<dbReference type="RefSeq" id="WP_108371429.1">
    <property type="nucleotide sequence ID" value="NZ_CP028811.1"/>
</dbReference>
<organism evidence="2 3">
    <name type="scientific">Flavobacterium magnum</name>
    <dbReference type="NCBI Taxonomy" id="2162713"/>
    <lineage>
        <taxon>Bacteria</taxon>
        <taxon>Pseudomonadati</taxon>
        <taxon>Bacteroidota</taxon>
        <taxon>Flavobacteriia</taxon>
        <taxon>Flavobacteriales</taxon>
        <taxon>Flavobacteriaceae</taxon>
        <taxon>Flavobacterium</taxon>
    </lineage>
</organism>
<keyword evidence="3" id="KW-1185">Reference proteome</keyword>
<evidence type="ECO:0000256" key="1">
    <source>
        <dbReference type="SAM" id="SignalP"/>
    </source>
</evidence>
<dbReference type="EMBL" id="CP028811">
    <property type="protein sequence ID" value="AWA30465.1"/>
    <property type="molecule type" value="Genomic_DNA"/>
</dbReference>
<protein>
    <submittedName>
        <fullName evidence="2">Uncharacterized protein</fullName>
    </submittedName>
</protein>
<reference evidence="2 3" key="1">
    <citation type="submission" date="2018-04" db="EMBL/GenBank/DDBJ databases">
        <title>Genome sequencing of Flavobacterium sp. HYN0048.</title>
        <authorList>
            <person name="Yi H."/>
            <person name="Baek C."/>
        </authorList>
    </citation>
    <scope>NUCLEOTIDE SEQUENCE [LARGE SCALE GENOMIC DNA]</scope>
    <source>
        <strain evidence="2 3">HYN0048</strain>
    </source>
</reference>
<keyword evidence="1" id="KW-0732">Signal</keyword>
<dbReference type="OrthoDB" id="6400617at2"/>
<accession>A0A2S0RFR8</accession>
<dbReference type="KEGG" id="fmg:HYN48_10410"/>
<evidence type="ECO:0000313" key="2">
    <source>
        <dbReference type="EMBL" id="AWA30465.1"/>
    </source>
</evidence>
<feature type="chain" id="PRO_5015758973" evidence="1">
    <location>
        <begin position="21"/>
        <end position="282"/>
    </location>
</feature>
<evidence type="ECO:0000313" key="3">
    <source>
        <dbReference type="Proteomes" id="UP000244193"/>
    </source>
</evidence>
<dbReference type="AlphaFoldDB" id="A0A2S0RFR8"/>
<sequence>MKSLIAYFIIWVLQSCSAPASDTLDEAGNCPKSALPPISGETLPADIDTDVISIQLARAENFRRSLSCDLQAWTARYPNLYAIILNDFLDDYTATHRALAKRQIWSMTYNDNYSGDGFFADADTAAPIANDNLQLIPQKILSGNGQVSIHFGITSSDGGYARQKVSVALCQVLSDALKLANTQLPKNQLISAIEIKSTTNGNHLTDSNHSKKTAMDISQINGVPIAFSPPETIALLQTSFDAQPQIRENFGPAFKHKTSADGSRNNYFKIPGHFDHIHISVQ</sequence>
<gene>
    <name evidence="2" type="ORF">HYN48_10410</name>
</gene>
<feature type="signal peptide" evidence="1">
    <location>
        <begin position="1"/>
        <end position="20"/>
    </location>
</feature>
<dbReference type="Proteomes" id="UP000244193">
    <property type="component" value="Chromosome"/>
</dbReference>